<keyword evidence="4" id="KW-0808">Transferase</keyword>
<feature type="domain" description="Bacterial sugar transferase" evidence="3">
    <location>
        <begin position="58"/>
        <end position="247"/>
    </location>
</feature>
<comment type="similarity">
    <text evidence="1">Belongs to the bacterial sugar transferase family.</text>
</comment>
<keyword evidence="2" id="KW-0812">Transmembrane</keyword>
<proteinExistence type="inferred from homology"/>
<dbReference type="PANTHER" id="PTHR30576">
    <property type="entry name" value="COLANIC BIOSYNTHESIS UDP-GLUCOSE LIPID CARRIER TRANSFERASE"/>
    <property type="match status" value="1"/>
</dbReference>
<dbReference type="Pfam" id="PF02397">
    <property type="entry name" value="Bac_transf"/>
    <property type="match status" value="1"/>
</dbReference>
<evidence type="ECO:0000256" key="2">
    <source>
        <dbReference type="SAM" id="Phobius"/>
    </source>
</evidence>
<feature type="non-terminal residue" evidence="4">
    <location>
        <position position="1"/>
    </location>
</feature>
<organism evidence="4 5">
    <name type="scientific">Candidatus Segetimicrobium genomatis</name>
    <dbReference type="NCBI Taxonomy" id="2569760"/>
    <lineage>
        <taxon>Bacteria</taxon>
        <taxon>Bacillati</taxon>
        <taxon>Candidatus Sysuimicrobiota</taxon>
        <taxon>Candidatus Sysuimicrobiia</taxon>
        <taxon>Candidatus Sysuimicrobiales</taxon>
        <taxon>Candidatus Segetimicrobiaceae</taxon>
        <taxon>Candidatus Segetimicrobium</taxon>
    </lineage>
</organism>
<evidence type="ECO:0000259" key="3">
    <source>
        <dbReference type="Pfam" id="PF02397"/>
    </source>
</evidence>
<dbReference type="PANTHER" id="PTHR30576:SF10">
    <property type="entry name" value="SLL5057 PROTEIN"/>
    <property type="match status" value="1"/>
</dbReference>
<evidence type="ECO:0000313" key="4">
    <source>
        <dbReference type="EMBL" id="TMI70654.1"/>
    </source>
</evidence>
<gene>
    <name evidence="4" type="ORF">E6H05_13485</name>
</gene>
<evidence type="ECO:0000313" key="5">
    <source>
        <dbReference type="Proteomes" id="UP000318834"/>
    </source>
</evidence>
<dbReference type="InterPro" id="IPR003362">
    <property type="entry name" value="Bact_transf"/>
</dbReference>
<keyword evidence="2" id="KW-1133">Transmembrane helix</keyword>
<feature type="transmembrane region" description="Helical" evidence="2">
    <location>
        <begin position="63"/>
        <end position="84"/>
    </location>
</feature>
<dbReference type="Proteomes" id="UP000318834">
    <property type="component" value="Unassembled WGS sequence"/>
</dbReference>
<reference evidence="4 5" key="1">
    <citation type="journal article" date="2019" name="Nat. Microbiol.">
        <title>Mediterranean grassland soil C-N compound turnover is dependent on rainfall and depth, and is mediated by genomically divergent microorganisms.</title>
        <authorList>
            <person name="Diamond S."/>
            <person name="Andeer P.F."/>
            <person name="Li Z."/>
            <person name="Crits-Christoph A."/>
            <person name="Burstein D."/>
            <person name="Anantharaman K."/>
            <person name="Lane K.R."/>
            <person name="Thomas B.C."/>
            <person name="Pan C."/>
            <person name="Northen T.R."/>
            <person name="Banfield J.F."/>
        </authorList>
    </citation>
    <scope>NUCLEOTIDE SEQUENCE [LARGE SCALE GENOMIC DNA]</scope>
    <source>
        <strain evidence="4">NP_8</strain>
    </source>
</reference>
<accession>A0A537IHE6</accession>
<dbReference type="AlphaFoldDB" id="A0A537IHE6"/>
<keyword evidence="2" id="KW-0472">Membrane</keyword>
<evidence type="ECO:0000256" key="1">
    <source>
        <dbReference type="ARBA" id="ARBA00006464"/>
    </source>
</evidence>
<protein>
    <submittedName>
        <fullName evidence="4">Sugar transferase</fullName>
    </submittedName>
</protein>
<dbReference type="GO" id="GO:0016780">
    <property type="term" value="F:phosphotransferase activity, for other substituted phosphate groups"/>
    <property type="evidence" value="ECO:0007669"/>
    <property type="project" value="TreeGrafter"/>
</dbReference>
<name>A0A537IHE6_9BACT</name>
<dbReference type="EMBL" id="VBAP01000139">
    <property type="protein sequence ID" value="TMI70654.1"/>
    <property type="molecule type" value="Genomic_DNA"/>
</dbReference>
<comment type="caution">
    <text evidence="4">The sequence shown here is derived from an EMBL/GenBank/DDBJ whole genome shotgun (WGS) entry which is preliminary data.</text>
</comment>
<sequence>DKQFRDVVDAALAGGCQVLAVPRAADVAGVHPTTVWRRGQPLVQLTAPSLRGPQLIAKRALDLIGAAIGVVVLSPVLAVLALLIKLDSRGPVFFTQARVGRGGRVFRIIKLRTMVDGAEAKREELLSQSVYGDARLFKMPSDPRMTRLGRWLRQTSLDELPQLVNVLRGNMSLVGPRPPLPSEVALYEAHHYARFDVKPGITGPWQVAGRNQITDFERVVALETEYIRNWSLASDLAILLRTTPAVLRMEGAH</sequence>